<feature type="chain" id="PRO_5045981128" description="Carboxylesterase type B domain-containing protein" evidence="5">
    <location>
        <begin position="23"/>
        <end position="1502"/>
    </location>
</feature>
<dbReference type="Gene3D" id="3.40.50.1820">
    <property type="entry name" value="alpha/beta hydrolase"/>
    <property type="match status" value="1"/>
</dbReference>
<name>A0ABP1NFK4_XYLVO</name>
<dbReference type="Proteomes" id="UP001642520">
    <property type="component" value="Unassembled WGS sequence"/>
</dbReference>
<comment type="similarity">
    <text evidence="1">Belongs to the type-B carboxylesterase/lipase family.</text>
</comment>
<dbReference type="InterPro" id="IPR019819">
    <property type="entry name" value="Carboxylesterase_B_CS"/>
</dbReference>
<dbReference type="PROSITE" id="PS00941">
    <property type="entry name" value="CARBOXYLESTERASE_B_2"/>
    <property type="match status" value="1"/>
</dbReference>
<feature type="compositionally biased region" description="Polar residues" evidence="4">
    <location>
        <begin position="1313"/>
        <end position="1334"/>
    </location>
</feature>
<evidence type="ECO:0000313" key="8">
    <source>
        <dbReference type="Proteomes" id="UP001642520"/>
    </source>
</evidence>
<dbReference type="InterPro" id="IPR029058">
    <property type="entry name" value="AB_hydrolase_fold"/>
</dbReference>
<dbReference type="InterPro" id="IPR051093">
    <property type="entry name" value="Neuroligin/BSAL"/>
</dbReference>
<feature type="region of interest" description="Disordered" evidence="4">
    <location>
        <begin position="820"/>
        <end position="839"/>
    </location>
</feature>
<dbReference type="EMBL" id="CAXAJV020001290">
    <property type="protein sequence ID" value="CAL7939763.1"/>
    <property type="molecule type" value="Genomic_DNA"/>
</dbReference>
<evidence type="ECO:0000259" key="6">
    <source>
        <dbReference type="Pfam" id="PF00135"/>
    </source>
</evidence>
<accession>A0ABP1NFK4</accession>
<feature type="compositionally biased region" description="Basic and acidic residues" evidence="4">
    <location>
        <begin position="1394"/>
        <end position="1413"/>
    </location>
</feature>
<keyword evidence="8" id="KW-1185">Reference proteome</keyword>
<dbReference type="InterPro" id="IPR002018">
    <property type="entry name" value="CarbesteraseB"/>
</dbReference>
<feature type="region of interest" description="Disordered" evidence="4">
    <location>
        <begin position="642"/>
        <end position="686"/>
    </location>
</feature>
<feature type="region of interest" description="Disordered" evidence="4">
    <location>
        <begin position="1453"/>
        <end position="1502"/>
    </location>
</feature>
<feature type="compositionally biased region" description="Low complexity" evidence="4">
    <location>
        <begin position="1302"/>
        <end position="1312"/>
    </location>
</feature>
<evidence type="ECO:0000313" key="7">
    <source>
        <dbReference type="EMBL" id="CAL7939763.1"/>
    </source>
</evidence>
<feature type="region of interest" description="Disordered" evidence="4">
    <location>
        <begin position="1077"/>
        <end position="1105"/>
    </location>
</feature>
<proteinExistence type="inferred from homology"/>
<evidence type="ECO:0000256" key="5">
    <source>
        <dbReference type="SAM" id="SignalP"/>
    </source>
</evidence>
<dbReference type="SUPFAM" id="SSF53474">
    <property type="entry name" value="alpha/beta-Hydrolases"/>
    <property type="match status" value="1"/>
</dbReference>
<gene>
    <name evidence="7" type="ORF">XYLVIOL_LOCUS4085</name>
</gene>
<dbReference type="Pfam" id="PF00135">
    <property type="entry name" value="COesterase"/>
    <property type="match status" value="1"/>
</dbReference>
<evidence type="ECO:0000256" key="1">
    <source>
        <dbReference type="ARBA" id="ARBA00005964"/>
    </source>
</evidence>
<evidence type="ECO:0000256" key="3">
    <source>
        <dbReference type="ARBA" id="ARBA00023180"/>
    </source>
</evidence>
<feature type="region of interest" description="Disordered" evidence="4">
    <location>
        <begin position="1290"/>
        <end position="1441"/>
    </location>
</feature>
<keyword evidence="2 5" id="KW-0732">Signal</keyword>
<feature type="region of interest" description="Disordered" evidence="4">
    <location>
        <begin position="722"/>
        <end position="788"/>
    </location>
</feature>
<feature type="compositionally biased region" description="Polar residues" evidence="4">
    <location>
        <begin position="771"/>
        <end position="788"/>
    </location>
</feature>
<feature type="domain" description="Carboxylesterase type B" evidence="6">
    <location>
        <begin position="49"/>
        <end position="597"/>
    </location>
</feature>
<protein>
    <recommendedName>
        <fullName evidence="6">Carboxylesterase type B domain-containing protein</fullName>
    </recommendedName>
</protein>
<feature type="signal peptide" evidence="5">
    <location>
        <begin position="1"/>
        <end position="22"/>
    </location>
</feature>
<sequence length="1502" mass="168176">MSRMLRLELVGLVLLACTQILTEHRDLYEARPQYGYQSRFLDPSERVTREVRVKQGRLRGIVAQPGTNYDLQPVDVFLGVPYAEPPVGSLRFSPPRSPEPWRGTRQSEEFAPVCPQVVPELWDEMKPARYEYLEKLLPYLRNQSEDCLYLNIYAPHQAEGQKILRKYPVMVFIHGESFEWNSGNPYDGTILAAYGNVVFVTINFRLGILGFLRPGTRDDAASNFGLLDQIAALLWLRENIADFGGDPNSITLVGHGTGAIFANLLLISPVANKKGLFKRAILMSGSALSADAIGKAPLQITKQVAHALNCPTTTDSELAFCLRDQSVNTLLNVKIHKPNYVPAFAPLIDNAVIPDKPLTLMKNSQLFGRFDLMYGVTESEKYHVLPPVALLHGMVDGQRDEVLKEHAKATHELEPERILSKILEQYGDFSGGFASEYTLRNRDLVLDALSDSGTVAPLIMTADLHSRANPKSYMYVFAHPKAMQDYPGQQRQRTVHGEELPYVLGVPLDKSKYDQRRRYNIGETLFSEAMMNWWCSFAYIGNPNIAKRYPYLTDGVKEWDQYEIDWPEYDPENQTYLNLTIPPRTGTQYRHAEMQFWNEHLPKLLSHPGKDIPLPSRPKGPRPQILDIADGIGKYANASRGYDSYGSRHKETDSHGSLFGMSERTDGASSTQTNEEVIPQPSTPKSSSVITMLTGFGVVFLLINFTAFLYLYCKKQDAKTKGSGLKRRVSQKEDSKRAKPDKYENHYGELGYKSDSKPDLNDVIKNDKAYDNNSNFGRRSKLSRQSSGSTIDTHIKVREWIQQEIVHRCSPRFLRKTRETLQKEHQDKLTKQQEEERKRLEEELMKERKEEPIYDENPALVVRPGKKSKAPKVSVAIDATPATRTESILNQVPIELAKGVELNDSFDKSIEYSVIDPSQLQTTPQVVVIEHHHSKSDPLPMENVLKSMKPNFSTPRIYESDSESASSLYAKINPKLKSRLPRPDLPMNLDGSIVDQTEEIYTKTGPKLTTFGVNSPPGCDVNVTSRDPVVERECISPEEALRTIKRRNYPKVLPDIEKRRSLPAPNSLFAPKQHTSSLKDYRGGLHSSSSTHQPPQPPPRIFGPSKSLEFAEENENQYETELVTTNLHVGPLLKRQDYSTKNNSDPSIIDSLDDRIDRTRTHAGGSVDTIYLNAACPVHEIGQPISQSMDMNIGSPTVLLEAGIGNPNWYKSAPSGNETAISTALSEPRIIGREVERQPQFGGSNWDTRIPGMEPRIVITPRVGNLLGQANQSLSQTVVNLSGTISDERLDRGVKTSTPFDSNTSSRSNISSMDQSDSLISTSSPESRLPSVTSQERKEPRIIITPRDAKGSSSNLKQPKIIIKPTSSLQRTRDHRNIPKVSAIPPPEQSCQGIDRDRLAEQRDKPPIKEKPKVTRIPSFSRRKDEPSSGIDRPPTYPEKAEVVQRVEAVAAGKVANVPPLGDGKSSIPTLQRKEGEKCSSTDSNNGVSTTGTIKKKPVNKK</sequence>
<evidence type="ECO:0000256" key="4">
    <source>
        <dbReference type="SAM" id="MobiDB-lite"/>
    </source>
</evidence>
<evidence type="ECO:0000256" key="2">
    <source>
        <dbReference type="ARBA" id="ARBA00022729"/>
    </source>
</evidence>
<comment type="caution">
    <text evidence="7">The sequence shown here is derived from an EMBL/GenBank/DDBJ whole genome shotgun (WGS) entry which is preliminary data.</text>
</comment>
<keyword evidence="3" id="KW-0325">Glycoprotein</keyword>
<dbReference type="PANTHER" id="PTHR43903">
    <property type="entry name" value="NEUROLIGIN"/>
    <property type="match status" value="1"/>
</dbReference>
<feature type="compositionally biased region" description="Basic and acidic residues" evidence="4">
    <location>
        <begin position="730"/>
        <end position="770"/>
    </location>
</feature>
<organism evidence="7 8">
    <name type="scientific">Xylocopa violacea</name>
    <name type="common">Violet carpenter bee</name>
    <name type="synonym">Apis violacea</name>
    <dbReference type="NCBI Taxonomy" id="135666"/>
    <lineage>
        <taxon>Eukaryota</taxon>
        <taxon>Metazoa</taxon>
        <taxon>Ecdysozoa</taxon>
        <taxon>Arthropoda</taxon>
        <taxon>Hexapoda</taxon>
        <taxon>Insecta</taxon>
        <taxon>Pterygota</taxon>
        <taxon>Neoptera</taxon>
        <taxon>Endopterygota</taxon>
        <taxon>Hymenoptera</taxon>
        <taxon>Apocrita</taxon>
        <taxon>Aculeata</taxon>
        <taxon>Apoidea</taxon>
        <taxon>Anthophila</taxon>
        <taxon>Apidae</taxon>
        <taxon>Xylocopa</taxon>
        <taxon>Xylocopa</taxon>
    </lineage>
</organism>
<reference evidence="7 8" key="1">
    <citation type="submission" date="2024-08" db="EMBL/GenBank/DDBJ databases">
        <authorList>
            <person name="Will J Nash"/>
            <person name="Angela Man"/>
            <person name="Seanna McTaggart"/>
            <person name="Kendall Baker"/>
            <person name="Tom Barker"/>
            <person name="Leah Catchpole"/>
            <person name="Alex Durrant"/>
            <person name="Karim Gharbi"/>
            <person name="Naomi Irish"/>
            <person name="Gemy Kaithakottil"/>
            <person name="Debby Ku"/>
            <person name="Aaliyah Providence"/>
            <person name="Felix Shaw"/>
            <person name="David Swarbreck"/>
            <person name="Chris Watkins"/>
            <person name="Ann M. McCartney"/>
            <person name="Giulio Formenti"/>
            <person name="Alice Mouton"/>
            <person name="Noel Vella"/>
            <person name="Bjorn M von Reumont"/>
            <person name="Adriana Vella"/>
            <person name="Wilfried Haerty"/>
        </authorList>
    </citation>
    <scope>NUCLEOTIDE SEQUENCE [LARGE SCALE GENOMIC DNA]</scope>
</reference>
<feature type="compositionally biased region" description="Polar residues" evidence="4">
    <location>
        <begin position="1481"/>
        <end position="1493"/>
    </location>
</feature>